<dbReference type="Pfam" id="PF14811">
    <property type="entry name" value="TPD"/>
    <property type="match status" value="1"/>
</dbReference>
<proteinExistence type="predicted"/>
<evidence type="ECO:0000313" key="10">
    <source>
        <dbReference type="RefSeq" id="XP_033457113.1"/>
    </source>
</evidence>
<evidence type="ECO:0000256" key="5">
    <source>
        <dbReference type="ARBA" id="ARBA00023480"/>
    </source>
</evidence>
<keyword evidence="3" id="KW-0963">Cytoplasm</keyword>
<dbReference type="GO" id="GO:0008270">
    <property type="term" value="F:zinc ion binding"/>
    <property type="evidence" value="ECO:0007669"/>
    <property type="project" value="UniProtKB-KW"/>
</dbReference>
<sequence length="255" mass="28177">MHQCQQCQRSFRQLSSLRQHESSKGHRSSASASAVVVHSIAGPMTTTPAEPNTTVAARYHGIPASQIKPVFKAACASRHAGPDVADIIKATQTTLPPAIVSAILDGALRLLPVDASAEGKKVRREEQQARARRAQHAEDEFVAAIRRFQPAMLDEAQQRRRAASVATPDVLFPEPTEFAGETCRWVEYKDMFGFKANPFVQAKIREQCRRYASLFGPGMIVYRLGFETGLLGGIEGVHVAREREVCLWIGRQRCI</sequence>
<dbReference type="GO" id="GO:0005634">
    <property type="term" value="C:nucleus"/>
    <property type="evidence" value="ECO:0007669"/>
    <property type="project" value="UniProtKB-SubCell"/>
</dbReference>
<name>A0A6J3LZM0_9PEZI</name>
<keyword evidence="6" id="KW-0863">Zinc-finger</keyword>
<dbReference type="OrthoDB" id="3840045at2759"/>
<evidence type="ECO:0000256" key="6">
    <source>
        <dbReference type="PROSITE-ProRule" id="PRU00042"/>
    </source>
</evidence>
<feature type="region of interest" description="Disordered" evidence="7">
    <location>
        <begin position="15"/>
        <end position="34"/>
    </location>
</feature>
<dbReference type="GO" id="GO:0005737">
    <property type="term" value="C:cytoplasm"/>
    <property type="evidence" value="ECO:0007669"/>
    <property type="project" value="UniProtKB-SubCell"/>
</dbReference>
<dbReference type="Gene3D" id="3.30.160.60">
    <property type="entry name" value="Classic Zinc Finger"/>
    <property type="match status" value="1"/>
</dbReference>
<dbReference type="InterPro" id="IPR013087">
    <property type="entry name" value="Znf_C2H2_type"/>
</dbReference>
<evidence type="ECO:0000256" key="4">
    <source>
        <dbReference type="ARBA" id="ARBA00023242"/>
    </source>
</evidence>
<reference evidence="10" key="3">
    <citation type="submission" date="2025-08" db="UniProtKB">
        <authorList>
            <consortium name="RefSeq"/>
        </authorList>
    </citation>
    <scope>IDENTIFICATION</scope>
    <source>
        <strain evidence="10">CBS 342.82</strain>
    </source>
</reference>
<protein>
    <recommendedName>
        <fullName evidence="5">CDAN1-interacting nuclease 1</fullName>
    </recommendedName>
</protein>
<evidence type="ECO:0000256" key="3">
    <source>
        <dbReference type="ARBA" id="ARBA00022490"/>
    </source>
</evidence>
<keyword evidence="6" id="KW-0479">Metal-binding</keyword>
<dbReference type="InterPro" id="IPR029404">
    <property type="entry name" value="CDIN1"/>
</dbReference>
<keyword evidence="6" id="KW-0862">Zinc</keyword>
<dbReference type="PANTHER" id="PTHR31661">
    <property type="entry name" value="SIMILAR TO CDNA SEQUENCE BC052040"/>
    <property type="match status" value="1"/>
</dbReference>
<dbReference type="AlphaFoldDB" id="A0A6J3LZM0"/>
<dbReference type="RefSeq" id="XP_033457113.1">
    <property type="nucleotide sequence ID" value="XM_033607890.1"/>
</dbReference>
<feature type="domain" description="C2H2-type" evidence="8">
    <location>
        <begin position="2"/>
        <end position="31"/>
    </location>
</feature>
<dbReference type="PROSITE" id="PS50157">
    <property type="entry name" value="ZINC_FINGER_C2H2_2"/>
    <property type="match status" value="1"/>
</dbReference>
<dbReference type="PROSITE" id="PS00028">
    <property type="entry name" value="ZINC_FINGER_C2H2_1"/>
    <property type="match status" value="1"/>
</dbReference>
<accession>A0A6J3LZM0</accession>
<dbReference type="Proteomes" id="UP000504637">
    <property type="component" value="Unplaced"/>
</dbReference>
<keyword evidence="4" id="KW-0539">Nucleus</keyword>
<evidence type="ECO:0000256" key="1">
    <source>
        <dbReference type="ARBA" id="ARBA00004123"/>
    </source>
</evidence>
<comment type="subcellular location">
    <subcellularLocation>
        <location evidence="2">Cytoplasm</location>
    </subcellularLocation>
    <subcellularLocation>
        <location evidence="1">Nucleus</location>
    </subcellularLocation>
</comment>
<reference evidence="10" key="1">
    <citation type="submission" date="2020-01" db="EMBL/GenBank/DDBJ databases">
        <authorList>
            <consortium name="DOE Joint Genome Institute"/>
            <person name="Haridas S."/>
            <person name="Albert R."/>
            <person name="Binder M."/>
            <person name="Bloem J."/>
            <person name="Labutti K."/>
            <person name="Salamov A."/>
            <person name="Andreopoulos B."/>
            <person name="Baker S.E."/>
            <person name="Barry K."/>
            <person name="Bills G."/>
            <person name="Bluhm B.H."/>
            <person name="Cannon C."/>
            <person name="Castanera R."/>
            <person name="Culley D.E."/>
            <person name="Daum C."/>
            <person name="Ezra D."/>
            <person name="Gonzalez J.B."/>
            <person name="Henrissat B."/>
            <person name="Kuo A."/>
            <person name="Liang C."/>
            <person name="Lipzen A."/>
            <person name="Lutzoni F."/>
            <person name="Magnuson J."/>
            <person name="Mondo S."/>
            <person name="Nolan M."/>
            <person name="Ohm R."/>
            <person name="Pangilinan J."/>
            <person name="Park H.-J."/>
            <person name="Ramirez L."/>
            <person name="Alfaro M."/>
            <person name="Sun H."/>
            <person name="Tritt A."/>
            <person name="Yoshinaga Y."/>
            <person name="Zwiers L.-H."/>
            <person name="Turgeon B.G."/>
            <person name="Goodwin S.B."/>
            <person name="Spatafora J.W."/>
            <person name="Crous P.W."/>
            <person name="Grigoriev I.V."/>
        </authorList>
    </citation>
    <scope>NUCLEOTIDE SEQUENCE</scope>
    <source>
        <strain evidence="10">CBS 342.82</strain>
    </source>
</reference>
<keyword evidence="9" id="KW-1185">Reference proteome</keyword>
<gene>
    <name evidence="10" type="ORF">K489DRAFT_412098</name>
</gene>
<organism evidence="10">
    <name type="scientific">Dissoconium aciculare CBS 342.82</name>
    <dbReference type="NCBI Taxonomy" id="1314786"/>
    <lineage>
        <taxon>Eukaryota</taxon>
        <taxon>Fungi</taxon>
        <taxon>Dikarya</taxon>
        <taxon>Ascomycota</taxon>
        <taxon>Pezizomycotina</taxon>
        <taxon>Dothideomycetes</taxon>
        <taxon>Dothideomycetidae</taxon>
        <taxon>Mycosphaerellales</taxon>
        <taxon>Dissoconiaceae</taxon>
        <taxon>Dissoconium</taxon>
    </lineage>
</organism>
<dbReference type="PANTHER" id="PTHR31661:SF1">
    <property type="entry name" value="CDAN1-INTERACTING NUCLEASE 1"/>
    <property type="match status" value="1"/>
</dbReference>
<dbReference type="GeneID" id="54365689"/>
<reference evidence="10" key="2">
    <citation type="submission" date="2020-04" db="EMBL/GenBank/DDBJ databases">
        <authorList>
            <consortium name="NCBI Genome Project"/>
        </authorList>
    </citation>
    <scope>NUCLEOTIDE SEQUENCE</scope>
    <source>
        <strain evidence="10">CBS 342.82</strain>
    </source>
</reference>
<evidence type="ECO:0000313" key="9">
    <source>
        <dbReference type="Proteomes" id="UP000504637"/>
    </source>
</evidence>
<evidence type="ECO:0000256" key="2">
    <source>
        <dbReference type="ARBA" id="ARBA00004496"/>
    </source>
</evidence>
<evidence type="ECO:0000259" key="8">
    <source>
        <dbReference type="PROSITE" id="PS50157"/>
    </source>
</evidence>
<evidence type="ECO:0000256" key="7">
    <source>
        <dbReference type="SAM" id="MobiDB-lite"/>
    </source>
</evidence>